<gene>
    <name evidence="2" type="ORF">DMAD_13254</name>
</gene>
<feature type="compositionally biased region" description="Polar residues" evidence="1">
    <location>
        <begin position="268"/>
        <end position="279"/>
    </location>
</feature>
<sequence length="314" mass="35167">MAWMPSTRFENDLVDSQPGCNFVLGQMAYEIKREAEYTPRPPCTYKYLAARDKRNAEIDMLHGPASSKTKVIRDSLAMMERIQQIAGTKPLGEHATMADWNDISTVEREAVAMMRHYGLMSMAVESMAPLPPKEECLPKGPIHVLRNGHRKLPLITDPEYFRPRKTRLAKETPTSSPSTSFNDSGSFHTANDISLDSFYESAASEVETTLDSQDDTDVPYELLEEMTLEPEQTPATGPKKPTGTGSRMVAATGSRRATATGSKKETETGSIPKNLGNKSNHQDYPRRENVGQLPHRRLRQRQHLSMGFPDKELK</sequence>
<keyword evidence="3" id="KW-1185">Reference proteome</keyword>
<organism evidence="2 3">
    <name type="scientific">Drosophila madeirensis</name>
    <name type="common">Fruit fly</name>
    <dbReference type="NCBI Taxonomy" id="30013"/>
    <lineage>
        <taxon>Eukaryota</taxon>
        <taxon>Metazoa</taxon>
        <taxon>Ecdysozoa</taxon>
        <taxon>Arthropoda</taxon>
        <taxon>Hexapoda</taxon>
        <taxon>Insecta</taxon>
        <taxon>Pterygota</taxon>
        <taxon>Neoptera</taxon>
        <taxon>Endopterygota</taxon>
        <taxon>Diptera</taxon>
        <taxon>Brachycera</taxon>
        <taxon>Muscomorpha</taxon>
        <taxon>Ephydroidea</taxon>
        <taxon>Drosophilidae</taxon>
        <taxon>Drosophila</taxon>
        <taxon>Sophophora</taxon>
    </lineage>
</organism>
<dbReference type="EMBL" id="AP029264">
    <property type="protein sequence ID" value="BFF95958.1"/>
    <property type="molecule type" value="Genomic_DNA"/>
</dbReference>
<dbReference type="Proteomes" id="UP001500889">
    <property type="component" value="Chromosome U"/>
</dbReference>
<dbReference type="AlphaFoldDB" id="A0AAU9FK02"/>
<feature type="region of interest" description="Disordered" evidence="1">
    <location>
        <begin position="166"/>
        <end position="187"/>
    </location>
</feature>
<evidence type="ECO:0000313" key="3">
    <source>
        <dbReference type="Proteomes" id="UP001500889"/>
    </source>
</evidence>
<name>A0AAU9FK02_DROMD</name>
<feature type="compositionally biased region" description="Basic and acidic residues" evidence="1">
    <location>
        <begin position="280"/>
        <end position="289"/>
    </location>
</feature>
<accession>A0AAU9FK02</accession>
<feature type="compositionally biased region" description="Low complexity" evidence="1">
    <location>
        <begin position="233"/>
        <end position="261"/>
    </location>
</feature>
<reference evidence="2 3" key="1">
    <citation type="submission" date="2024-02" db="EMBL/GenBank/DDBJ databases">
        <title>A chromosome-level genome assembly of Drosophila madeirensis, a fruit fly species endemic to Madeira island.</title>
        <authorList>
            <person name="Tomihara K."/>
            <person name="Llopart A."/>
            <person name="Yamamoto D."/>
        </authorList>
    </citation>
    <scope>NUCLEOTIDE SEQUENCE [LARGE SCALE GENOMIC DNA]</scope>
    <source>
        <strain evidence="2 3">RF1</strain>
    </source>
</reference>
<feature type="compositionally biased region" description="Polar residues" evidence="1">
    <location>
        <begin position="172"/>
        <end position="187"/>
    </location>
</feature>
<evidence type="ECO:0000256" key="1">
    <source>
        <dbReference type="SAM" id="MobiDB-lite"/>
    </source>
</evidence>
<evidence type="ECO:0000313" key="2">
    <source>
        <dbReference type="EMBL" id="BFF95958.1"/>
    </source>
</evidence>
<proteinExistence type="predicted"/>
<feature type="region of interest" description="Disordered" evidence="1">
    <location>
        <begin position="225"/>
        <end position="314"/>
    </location>
</feature>
<protein>
    <submittedName>
        <fullName evidence="2">Uncharacterized protein</fullName>
    </submittedName>
</protein>